<dbReference type="Proteomes" id="UP000033772">
    <property type="component" value="Unassembled WGS sequence"/>
</dbReference>
<evidence type="ECO:0000256" key="1">
    <source>
        <dbReference type="SAM" id="Coils"/>
    </source>
</evidence>
<name>A0A1J4N3X8_9ACTN</name>
<accession>A0A1J4N3X8</accession>
<keyword evidence="1" id="KW-0175">Coiled coil</keyword>
<sequence>MTITISLPPTPNETPEFDADGEKVQDAGTTLRTSSSIFDDHGSFVGGKAKDSGLLDGQAAAAYVQALSPIGRHADACSLALRAAANAVLGHGDELVDLAKRHQQLRSDREHLAREAAALASRANPLPTDEAELQRLKADCDRCTSQIEAYESDLVRWTEDLKASEDKVTAALRGAMTETQIDQTYAGVADPADAARDSMPSGKDPKAVKAWWDGLTEEQRAALIAADPEIVGNTDGIPAADRSAANTVSLDRDLAELGAIPEDQRTDDEQTRYDNAKAADVARDKIERSKDPMTNEHYEAQVYIYDPMAFGGDGRVAMAVGDLDTARNVSVSVPGLTTDMESAQSNAENVINLHQAASFEGGTSTATMFWIGYDAPSGADSAGVATEGMAAAGGERLADTLDGLNAMRSDDFHLTAIGHSYGSTTVAHAMTDHHPGADDVVLLGSPGAGDDADSADDLGVGSGHVFVGTNSEDLVGRLGQTGWVSPAAIGAGVLTGPLGGVVAQMAGAGLGHNPAEDDFGAVRFQAESTSRGSIPNIDDHVKYYDHDTESLANMAHIVNGQYDDVVRAGQVHDPWYRGPVDPESDRTPTSPDTDGS</sequence>
<dbReference type="EMBL" id="JZDQ02000017">
    <property type="protein sequence ID" value="OIJ26268.1"/>
    <property type="molecule type" value="Genomic_DNA"/>
</dbReference>
<dbReference type="Pfam" id="PF06259">
    <property type="entry name" value="Abhydrolase_8"/>
    <property type="match status" value="1"/>
</dbReference>
<organism evidence="4 5">
    <name type="scientific">Nocardioides luteus</name>
    <dbReference type="NCBI Taxonomy" id="1844"/>
    <lineage>
        <taxon>Bacteria</taxon>
        <taxon>Bacillati</taxon>
        <taxon>Actinomycetota</taxon>
        <taxon>Actinomycetes</taxon>
        <taxon>Propionibacteriales</taxon>
        <taxon>Nocardioidaceae</taxon>
        <taxon>Nocardioides</taxon>
    </lineage>
</organism>
<feature type="region of interest" description="Disordered" evidence="2">
    <location>
        <begin position="573"/>
        <end position="596"/>
    </location>
</feature>
<feature type="coiled-coil region" evidence="1">
    <location>
        <begin position="95"/>
        <end position="167"/>
    </location>
</feature>
<evidence type="ECO:0000256" key="2">
    <source>
        <dbReference type="SAM" id="MobiDB-lite"/>
    </source>
</evidence>
<comment type="caution">
    <text evidence="4">The sequence shown here is derived from an EMBL/GenBank/DDBJ whole genome shotgun (WGS) entry which is preliminary data.</text>
</comment>
<dbReference type="STRING" id="1844.UG56_013565"/>
<evidence type="ECO:0000313" key="5">
    <source>
        <dbReference type="Proteomes" id="UP000033772"/>
    </source>
</evidence>
<evidence type="ECO:0000259" key="3">
    <source>
        <dbReference type="Pfam" id="PF06259"/>
    </source>
</evidence>
<feature type="compositionally biased region" description="Polar residues" evidence="2">
    <location>
        <begin position="587"/>
        <end position="596"/>
    </location>
</feature>
<feature type="region of interest" description="Disordered" evidence="2">
    <location>
        <begin position="1"/>
        <end position="20"/>
    </location>
</feature>
<proteinExistence type="predicted"/>
<dbReference type="AlphaFoldDB" id="A0A1J4N3X8"/>
<protein>
    <recommendedName>
        <fullName evidence="3">DUF1023 domain-containing protein</fullName>
    </recommendedName>
</protein>
<keyword evidence="5" id="KW-1185">Reference proteome</keyword>
<dbReference type="RefSeq" id="WP_052693481.1">
    <property type="nucleotide sequence ID" value="NZ_JZDQ02000017.1"/>
</dbReference>
<feature type="domain" description="DUF1023" evidence="3">
    <location>
        <begin position="313"/>
        <end position="477"/>
    </location>
</feature>
<reference evidence="4" key="1">
    <citation type="submission" date="2016-10" db="EMBL/GenBank/DDBJ databases">
        <title>Draft Genome Sequence of Nocardioides luteus Strain BAFB, an Alkane-Degrading Bacterium Isolated from JP-7 Polluted Soil.</title>
        <authorList>
            <person name="Brown L."/>
            <person name="Ruiz O.N."/>
            <person name="Gunasekera T."/>
        </authorList>
    </citation>
    <scope>NUCLEOTIDE SEQUENCE [LARGE SCALE GENOMIC DNA]</scope>
    <source>
        <strain evidence="4">BAFB</strain>
    </source>
</reference>
<dbReference type="InterPro" id="IPR029058">
    <property type="entry name" value="AB_hydrolase_fold"/>
</dbReference>
<evidence type="ECO:0000313" key="4">
    <source>
        <dbReference type="EMBL" id="OIJ26268.1"/>
    </source>
</evidence>
<dbReference type="OrthoDB" id="3259161at2"/>
<dbReference type="SUPFAM" id="SSF53474">
    <property type="entry name" value="alpha/beta-Hydrolases"/>
    <property type="match status" value="1"/>
</dbReference>
<gene>
    <name evidence="4" type="ORF">UG56_013565</name>
</gene>
<dbReference type="InterPro" id="IPR010427">
    <property type="entry name" value="DUF1023"/>
</dbReference>